<keyword evidence="1" id="KW-0812">Transmembrane</keyword>
<proteinExistence type="predicted"/>
<organism evidence="2">
    <name type="scientific">Acidicaldus sp</name>
    <dbReference type="NCBI Taxonomy" id="1872105"/>
    <lineage>
        <taxon>Bacteria</taxon>
        <taxon>Pseudomonadati</taxon>
        <taxon>Pseudomonadota</taxon>
        <taxon>Alphaproteobacteria</taxon>
        <taxon>Acetobacterales</taxon>
        <taxon>Acetobacteraceae</taxon>
        <taxon>Acidicaldus</taxon>
    </lineage>
</organism>
<gene>
    <name evidence="2" type="ORF">ENY07_08590</name>
</gene>
<keyword evidence="1" id="KW-1133">Transmembrane helix</keyword>
<name>A0A8J4M6D9_9PROT</name>
<protein>
    <submittedName>
        <fullName evidence="2">DUF883 family protein</fullName>
    </submittedName>
</protein>
<dbReference type="AlphaFoldDB" id="A0A8J4M6D9"/>
<keyword evidence="1" id="KW-0472">Membrane</keyword>
<evidence type="ECO:0000256" key="1">
    <source>
        <dbReference type="SAM" id="Phobius"/>
    </source>
</evidence>
<sequence length="84" mass="8754">MSNAKPAEDPAAEIARLTAELETLRGRAGAALGRAGKEAGKLAEDARDLARHEAEALARQVQERPLLALAIAGAVGFLIGRLAR</sequence>
<reference evidence="2" key="1">
    <citation type="journal article" date="2020" name="mSystems">
        <title>Genome- and Community-Level Interaction Insights into Carbon Utilization and Element Cycling Functions of Hydrothermarchaeota in Hydrothermal Sediment.</title>
        <authorList>
            <person name="Zhou Z."/>
            <person name="Liu Y."/>
            <person name="Xu W."/>
            <person name="Pan J."/>
            <person name="Luo Z.H."/>
            <person name="Li M."/>
        </authorList>
    </citation>
    <scope>NUCLEOTIDE SEQUENCE</scope>
    <source>
        <strain evidence="2">SpSt-997</strain>
    </source>
</reference>
<evidence type="ECO:0000313" key="2">
    <source>
        <dbReference type="EMBL" id="HGC43259.1"/>
    </source>
</evidence>
<comment type="caution">
    <text evidence="2">The sequence shown here is derived from an EMBL/GenBank/DDBJ whole genome shotgun (WGS) entry which is preliminary data.</text>
</comment>
<feature type="transmembrane region" description="Helical" evidence="1">
    <location>
        <begin position="66"/>
        <end position="83"/>
    </location>
</feature>
<dbReference type="EMBL" id="DTQM01000171">
    <property type="protein sequence ID" value="HGC43259.1"/>
    <property type="molecule type" value="Genomic_DNA"/>
</dbReference>
<accession>A0A8J4M6D9</accession>